<dbReference type="InterPro" id="IPR006031">
    <property type="entry name" value="XYPPX"/>
</dbReference>
<dbReference type="PANTHER" id="PTHR31248">
    <property type="entry name" value="DOMAIN PROTEIN, PUTATIVE (AFU_ORTHOLOGUE AFUA_5G04290)-RELATED"/>
    <property type="match status" value="1"/>
</dbReference>
<feature type="compositionally biased region" description="Low complexity" evidence="3">
    <location>
        <begin position="30"/>
        <end position="42"/>
    </location>
</feature>
<evidence type="ECO:0000256" key="1">
    <source>
        <dbReference type="ARBA" id="ARBA00013487"/>
    </source>
</evidence>
<dbReference type="SUPFAM" id="SSF81995">
    <property type="entry name" value="beta-sandwich domain of Sec23/24"/>
    <property type="match status" value="1"/>
</dbReference>
<reference evidence="4" key="1">
    <citation type="submission" date="2017-07" db="EMBL/GenBank/DDBJ databases">
        <title>Taro Niue Genome Assembly and Annotation.</title>
        <authorList>
            <person name="Atibalentja N."/>
            <person name="Keating K."/>
            <person name="Fields C.J."/>
        </authorList>
    </citation>
    <scope>NUCLEOTIDE SEQUENCE</scope>
    <source>
        <strain evidence="4">Niue_2</strain>
        <tissue evidence="4">Leaf</tissue>
    </source>
</reference>
<evidence type="ECO:0000313" key="5">
    <source>
        <dbReference type="Proteomes" id="UP000652761"/>
    </source>
</evidence>
<evidence type="ECO:0000256" key="2">
    <source>
        <dbReference type="ARBA" id="ARBA00043946"/>
    </source>
</evidence>
<dbReference type="PANTHER" id="PTHR31248:SF2">
    <property type="entry name" value="DOMAIN PROTEIN, PUTATIVE (AFU_ORTHOLOGUE AFUA_5G04290)-RELATED"/>
    <property type="match status" value="1"/>
</dbReference>
<evidence type="ECO:0000256" key="3">
    <source>
        <dbReference type="SAM" id="MobiDB-lite"/>
    </source>
</evidence>
<keyword evidence="5" id="KW-1185">Reference proteome</keyword>
<dbReference type="PRINTS" id="PR00239">
    <property type="entry name" value="RHODOPSNTAIL"/>
</dbReference>
<proteinExistence type="predicted"/>
<comment type="caution">
    <text evidence="4">The sequence shown here is derived from an EMBL/GenBank/DDBJ whole genome shotgun (WGS) entry which is preliminary data.</text>
</comment>
<feature type="region of interest" description="Disordered" evidence="3">
    <location>
        <begin position="1"/>
        <end position="89"/>
    </location>
</feature>
<dbReference type="Proteomes" id="UP000652761">
    <property type="component" value="Unassembled WGS sequence"/>
</dbReference>
<evidence type="ECO:0000313" key="4">
    <source>
        <dbReference type="EMBL" id="MQL86487.1"/>
    </source>
</evidence>
<sequence>MGGGKDKDKHDGSESSDKGLFSNIAHGLSGYPPGSGYPAAPGAYPPQGYPPAPGGYPPQGYPPQGYPPQGYPPQGYPPQGYPPAGYPGHSASSHGKQIIFSTLTWTWHWRNVSRRCGCSCGRLRSAPSGARWRPWRCLWPWCATWCILRARIRWPRQARQIQARQI</sequence>
<dbReference type="Pfam" id="PF02162">
    <property type="entry name" value="XYPPX"/>
    <property type="match status" value="3"/>
</dbReference>
<dbReference type="EMBL" id="NMUH01000905">
    <property type="protein sequence ID" value="MQL86487.1"/>
    <property type="molecule type" value="Genomic_DNA"/>
</dbReference>
<protein>
    <recommendedName>
        <fullName evidence="1">Rhodopsin</fullName>
    </recommendedName>
</protein>
<organism evidence="4 5">
    <name type="scientific">Colocasia esculenta</name>
    <name type="common">Wild taro</name>
    <name type="synonym">Arum esculentum</name>
    <dbReference type="NCBI Taxonomy" id="4460"/>
    <lineage>
        <taxon>Eukaryota</taxon>
        <taxon>Viridiplantae</taxon>
        <taxon>Streptophyta</taxon>
        <taxon>Embryophyta</taxon>
        <taxon>Tracheophyta</taxon>
        <taxon>Spermatophyta</taxon>
        <taxon>Magnoliopsida</taxon>
        <taxon>Liliopsida</taxon>
        <taxon>Araceae</taxon>
        <taxon>Aroideae</taxon>
        <taxon>Colocasieae</taxon>
        <taxon>Colocasia</taxon>
    </lineage>
</organism>
<name>A0A843UVJ0_COLES</name>
<accession>A0A843UVJ0</accession>
<dbReference type="AlphaFoldDB" id="A0A843UVJ0"/>
<feature type="compositionally biased region" description="Pro residues" evidence="3">
    <location>
        <begin position="43"/>
        <end position="85"/>
    </location>
</feature>
<feature type="compositionally biased region" description="Basic and acidic residues" evidence="3">
    <location>
        <begin position="1"/>
        <end position="17"/>
    </location>
</feature>
<comment type="subcellular location">
    <subcellularLocation>
        <location evidence="2">Cell projection</location>
        <location evidence="2">Rhabdomere membrane</location>
        <topology evidence="2">Multi-pass membrane protein</topology>
    </subcellularLocation>
</comment>
<gene>
    <name evidence="4" type="ORF">Taro_019028</name>
</gene>